<keyword evidence="2" id="KW-0413">Isomerase</keyword>
<dbReference type="RefSeq" id="WP_031365798.1">
    <property type="nucleotide sequence ID" value="NZ_FPKS01000001.1"/>
</dbReference>
<dbReference type="OrthoDB" id="9807797at2"/>
<dbReference type="NCBIfam" id="TIGR00099">
    <property type="entry name" value="Cof-subfamily"/>
    <property type="match status" value="1"/>
</dbReference>
<evidence type="ECO:0000313" key="3">
    <source>
        <dbReference type="Proteomes" id="UP000185655"/>
    </source>
</evidence>
<dbReference type="PANTHER" id="PTHR10000">
    <property type="entry name" value="PHOSPHOSERINE PHOSPHATASE"/>
    <property type="match status" value="1"/>
</dbReference>
<dbReference type="InterPro" id="IPR023214">
    <property type="entry name" value="HAD_sf"/>
</dbReference>
<dbReference type="SFLD" id="SFLDS00003">
    <property type="entry name" value="Haloacid_Dehalogenase"/>
    <property type="match status" value="1"/>
</dbReference>
<dbReference type="Proteomes" id="UP000185655">
    <property type="component" value="Unassembled WGS sequence"/>
</dbReference>
<keyword evidence="1" id="KW-0378">Hydrolase</keyword>
<dbReference type="SUPFAM" id="SSF56784">
    <property type="entry name" value="HAD-like"/>
    <property type="match status" value="1"/>
</dbReference>
<proteinExistence type="predicted"/>
<dbReference type="EMBL" id="FPKS01000001">
    <property type="protein sequence ID" value="SFZ70002.1"/>
    <property type="molecule type" value="Genomic_DNA"/>
</dbReference>
<keyword evidence="4" id="KW-1185">Reference proteome</keyword>
<dbReference type="NCBIfam" id="TIGR01484">
    <property type="entry name" value="HAD-SF-IIB"/>
    <property type="match status" value="1"/>
</dbReference>
<accession>A0A1K2H3B3</accession>
<dbReference type="Proteomes" id="UP000218979">
    <property type="component" value="Unassembled WGS sequence"/>
</dbReference>
<dbReference type="Gene3D" id="3.30.1240.10">
    <property type="match status" value="1"/>
</dbReference>
<dbReference type="Gene3D" id="3.40.50.1000">
    <property type="entry name" value="HAD superfamily/HAD-like"/>
    <property type="match status" value="1"/>
</dbReference>
<dbReference type="InterPro" id="IPR006379">
    <property type="entry name" value="HAD-SF_hydro_IIB"/>
</dbReference>
<reference evidence="2 3" key="2">
    <citation type="submission" date="2016-11" db="EMBL/GenBank/DDBJ databases">
        <authorList>
            <person name="Jaros S."/>
            <person name="Januszkiewicz K."/>
            <person name="Wedrychowicz H."/>
        </authorList>
    </citation>
    <scope>NUCLEOTIDE SEQUENCE [LARGE SCALE GENOMIC DNA]</scope>
    <source>
        <strain evidence="2 3">DSM 22330</strain>
    </source>
</reference>
<reference evidence="1 4" key="1">
    <citation type="submission" date="2014-12" db="EMBL/GenBank/DDBJ databases">
        <title>Draft genome sequences of 10 type strains of Lactococcus.</title>
        <authorList>
            <person name="Sun Z."/>
            <person name="Zhong Z."/>
            <person name="Liu W."/>
            <person name="Zhang W."/>
            <person name="Zhang H."/>
        </authorList>
    </citation>
    <scope>NUCLEOTIDE SEQUENCE [LARGE SCALE GENOMIC DNA]</scope>
    <source>
        <strain evidence="1 4">DSM 22330</strain>
    </source>
</reference>
<gene>
    <name evidence="1" type="ORF">RR45_GL001210</name>
    <name evidence="2" type="ORF">SAMN02746068_00011</name>
</gene>
<dbReference type="EMBL" id="JXJT01000027">
    <property type="protein sequence ID" value="PCS00560.1"/>
    <property type="molecule type" value="Genomic_DNA"/>
</dbReference>
<evidence type="ECO:0000313" key="4">
    <source>
        <dbReference type="Proteomes" id="UP000218979"/>
    </source>
</evidence>
<dbReference type="GO" id="GO:0016791">
    <property type="term" value="F:phosphatase activity"/>
    <property type="evidence" value="ECO:0007669"/>
    <property type="project" value="TreeGrafter"/>
</dbReference>
<name>A0A1K2H3B3_9LACT</name>
<dbReference type="InterPro" id="IPR000150">
    <property type="entry name" value="Cof"/>
</dbReference>
<organism evidence="2 3">
    <name type="scientific">Pseudolactococcus chungangensis CAU 28 = DSM 22330</name>
    <dbReference type="NCBI Taxonomy" id="1122154"/>
    <lineage>
        <taxon>Bacteria</taxon>
        <taxon>Bacillati</taxon>
        <taxon>Bacillota</taxon>
        <taxon>Bacilli</taxon>
        <taxon>Lactobacillales</taxon>
        <taxon>Streptococcaceae</taxon>
        <taxon>Pseudolactococcus</taxon>
    </lineage>
</organism>
<dbReference type="Pfam" id="PF08282">
    <property type="entry name" value="Hydrolase_3"/>
    <property type="match status" value="1"/>
</dbReference>
<dbReference type="GO" id="GO:0000287">
    <property type="term" value="F:magnesium ion binding"/>
    <property type="evidence" value="ECO:0007669"/>
    <property type="project" value="TreeGrafter"/>
</dbReference>
<evidence type="ECO:0000313" key="2">
    <source>
        <dbReference type="EMBL" id="SFZ70002.1"/>
    </source>
</evidence>
<dbReference type="AlphaFoldDB" id="A0A1K2H3B3"/>
<evidence type="ECO:0000313" key="1">
    <source>
        <dbReference type="EMBL" id="PCS00560.1"/>
    </source>
</evidence>
<dbReference type="PANTHER" id="PTHR10000:SF25">
    <property type="entry name" value="PHOSPHATASE YKRA-RELATED"/>
    <property type="match status" value="1"/>
</dbReference>
<dbReference type="GO" id="GO:0005829">
    <property type="term" value="C:cytosol"/>
    <property type="evidence" value="ECO:0007669"/>
    <property type="project" value="TreeGrafter"/>
</dbReference>
<dbReference type="InterPro" id="IPR036412">
    <property type="entry name" value="HAD-like_sf"/>
</dbReference>
<protein>
    <submittedName>
        <fullName evidence="1">Hydrolase</fullName>
    </submittedName>
    <submittedName>
        <fullName evidence="2">Peptidyl-prolyl cis-trans isomerase B (Cyclophilin B)</fullName>
    </submittedName>
</protein>
<dbReference type="SFLD" id="SFLDG01140">
    <property type="entry name" value="C2.B:_Phosphomannomutase_and_P"/>
    <property type="match status" value="1"/>
</dbReference>
<dbReference type="STRING" id="1122154.SAMN02746068_00011"/>
<sequence length="266" mass="29692">MEKLLNRAKDIKIIFFDIDDTLRVKDTGYMPASIPQVFAALREKGILTGIATGRNLFGVVPEIRALNPDFFVTANGAYVADGKGQIIYDKPLPETVVTNLVTWLERSDVDHVFYGSDAVVASKWTDLMSDAITPVYGKLSVDPDFYQTHAVYQMLTLSEQDDQLVLPDNLAKQVRMVRWHQHSSDIVPMTGSKAEGVRRVLEQLRLSVDNVMNFGDELNDVELFDLGGLSVAMKVSHPKIMKMADYITDTVENDGIEKALKALNIL</sequence>
<dbReference type="GO" id="GO:0016853">
    <property type="term" value="F:isomerase activity"/>
    <property type="evidence" value="ECO:0007669"/>
    <property type="project" value="UniProtKB-KW"/>
</dbReference>